<gene>
    <name evidence="2" type="ORF">GCM10009854_02670</name>
</gene>
<evidence type="ECO:0000256" key="1">
    <source>
        <dbReference type="SAM" id="Phobius"/>
    </source>
</evidence>
<organism evidence="2 3">
    <name type="scientific">Saccharopolyspora halophila</name>
    <dbReference type="NCBI Taxonomy" id="405551"/>
    <lineage>
        <taxon>Bacteria</taxon>
        <taxon>Bacillati</taxon>
        <taxon>Actinomycetota</taxon>
        <taxon>Actinomycetes</taxon>
        <taxon>Pseudonocardiales</taxon>
        <taxon>Pseudonocardiaceae</taxon>
        <taxon>Saccharopolyspora</taxon>
    </lineage>
</organism>
<sequence length="104" mass="10328">MDIVGLVALLVTLAALAAAGGHAAYLAMLSSAANKRPGGRPAAEFAKKRYPIAGAGLAVTLLALLISTGGTGADVFAMLLGAGGGLGSLKALQSSQQRFRKGDY</sequence>
<dbReference type="Proteomes" id="UP001501218">
    <property type="component" value="Unassembled WGS sequence"/>
</dbReference>
<keyword evidence="1" id="KW-1133">Transmembrane helix</keyword>
<protein>
    <submittedName>
        <fullName evidence="2">Uncharacterized protein</fullName>
    </submittedName>
</protein>
<reference evidence="3" key="1">
    <citation type="journal article" date="2019" name="Int. J. Syst. Evol. Microbiol.">
        <title>The Global Catalogue of Microorganisms (GCM) 10K type strain sequencing project: providing services to taxonomists for standard genome sequencing and annotation.</title>
        <authorList>
            <consortium name="The Broad Institute Genomics Platform"/>
            <consortium name="The Broad Institute Genome Sequencing Center for Infectious Disease"/>
            <person name="Wu L."/>
            <person name="Ma J."/>
        </authorList>
    </citation>
    <scope>NUCLEOTIDE SEQUENCE [LARGE SCALE GENOMIC DNA]</scope>
    <source>
        <strain evidence="3">JCM 16221</strain>
    </source>
</reference>
<evidence type="ECO:0000313" key="3">
    <source>
        <dbReference type="Proteomes" id="UP001501218"/>
    </source>
</evidence>
<keyword evidence="3" id="KW-1185">Reference proteome</keyword>
<keyword evidence="1" id="KW-0812">Transmembrane</keyword>
<feature type="transmembrane region" description="Helical" evidence="1">
    <location>
        <begin position="6"/>
        <end position="29"/>
    </location>
</feature>
<evidence type="ECO:0000313" key="2">
    <source>
        <dbReference type="EMBL" id="GAA2331157.1"/>
    </source>
</evidence>
<name>A0ABP5SH56_9PSEU</name>
<proteinExistence type="predicted"/>
<dbReference type="EMBL" id="BAAARA010000001">
    <property type="protein sequence ID" value="GAA2331157.1"/>
    <property type="molecule type" value="Genomic_DNA"/>
</dbReference>
<feature type="transmembrane region" description="Helical" evidence="1">
    <location>
        <begin position="50"/>
        <end position="69"/>
    </location>
</feature>
<keyword evidence="1" id="KW-0472">Membrane</keyword>
<accession>A0ABP5SH56</accession>
<comment type="caution">
    <text evidence="2">The sequence shown here is derived from an EMBL/GenBank/DDBJ whole genome shotgun (WGS) entry which is preliminary data.</text>
</comment>